<organism evidence="7 8">
    <name type="scientific">Microlunatus kandeliicorticis</name>
    <dbReference type="NCBI Taxonomy" id="1759536"/>
    <lineage>
        <taxon>Bacteria</taxon>
        <taxon>Bacillati</taxon>
        <taxon>Actinomycetota</taxon>
        <taxon>Actinomycetes</taxon>
        <taxon>Propionibacteriales</taxon>
        <taxon>Propionibacteriaceae</taxon>
        <taxon>Microlunatus</taxon>
    </lineage>
</organism>
<evidence type="ECO:0000256" key="1">
    <source>
        <dbReference type="ARBA" id="ARBA00004141"/>
    </source>
</evidence>
<dbReference type="PANTHER" id="PTHR31885:SF6">
    <property type="entry name" value="GH04784P"/>
    <property type="match status" value="1"/>
</dbReference>
<keyword evidence="4 6" id="KW-1133">Transmembrane helix</keyword>
<evidence type="ECO:0000256" key="6">
    <source>
        <dbReference type="SAM" id="Phobius"/>
    </source>
</evidence>
<feature type="transmembrane region" description="Helical" evidence="6">
    <location>
        <begin position="51"/>
        <end position="73"/>
    </location>
</feature>
<keyword evidence="3 6" id="KW-0812">Transmembrane</keyword>
<comment type="caution">
    <text evidence="7">The sequence shown here is derived from an EMBL/GenBank/DDBJ whole genome shotgun (WGS) entry which is preliminary data.</text>
</comment>
<feature type="transmembrane region" description="Helical" evidence="6">
    <location>
        <begin position="25"/>
        <end position="45"/>
    </location>
</feature>
<dbReference type="EMBL" id="JACGWT010000006">
    <property type="protein sequence ID" value="MBA8795893.1"/>
    <property type="molecule type" value="Genomic_DNA"/>
</dbReference>
<evidence type="ECO:0000256" key="5">
    <source>
        <dbReference type="ARBA" id="ARBA00023136"/>
    </source>
</evidence>
<evidence type="ECO:0000313" key="8">
    <source>
        <dbReference type="Proteomes" id="UP000523079"/>
    </source>
</evidence>
<comment type="similarity">
    <text evidence="2">Belongs to the TMEM86 family.</text>
</comment>
<evidence type="ECO:0000256" key="4">
    <source>
        <dbReference type="ARBA" id="ARBA00022989"/>
    </source>
</evidence>
<dbReference type="GO" id="GO:0016020">
    <property type="term" value="C:membrane"/>
    <property type="evidence" value="ECO:0007669"/>
    <property type="project" value="UniProtKB-SubCell"/>
</dbReference>
<dbReference type="RefSeq" id="WP_182561497.1">
    <property type="nucleotide sequence ID" value="NZ_JACGWT010000006.1"/>
</dbReference>
<feature type="transmembrane region" description="Helical" evidence="6">
    <location>
        <begin position="101"/>
        <end position="121"/>
    </location>
</feature>
<comment type="subcellular location">
    <subcellularLocation>
        <location evidence="1">Membrane</location>
        <topology evidence="1">Multi-pass membrane protein</topology>
    </subcellularLocation>
</comment>
<sequence length="245" mass="25104">MTARRPPSGEPAPGVPALVSARRPLVARALLGAYLAVAVLELVVSDLSGAAWRWVDAGCLVALMPLLAGFLLAARPGRDRLTGWVLLALLFSWLGDTVGGVALLAKIGLFLLAQLAYVAAFRPYWRHSPVARPLQLAAVTVGVGVLVLWVGRAAGPLLPAVVLYGVALGTMAVLAGGLNRVAGLGGLVFLVSDLSLGLTVFAEAGGPLASALDLLVMPTYVVAQLLLVLGVLRRSGWGGRVGAAG</sequence>
<keyword evidence="5 6" id="KW-0472">Membrane</keyword>
<dbReference type="InterPro" id="IPR012506">
    <property type="entry name" value="TMEM86B-like"/>
</dbReference>
<feature type="transmembrane region" description="Helical" evidence="6">
    <location>
        <begin position="181"/>
        <end position="202"/>
    </location>
</feature>
<feature type="transmembrane region" description="Helical" evidence="6">
    <location>
        <begin position="133"/>
        <end position="151"/>
    </location>
</feature>
<dbReference type="PANTHER" id="PTHR31885">
    <property type="entry name" value="GH04784P"/>
    <property type="match status" value="1"/>
</dbReference>
<name>A0A7W3IV77_9ACTN</name>
<feature type="transmembrane region" description="Helical" evidence="6">
    <location>
        <begin position="157"/>
        <end position="174"/>
    </location>
</feature>
<evidence type="ECO:0000256" key="3">
    <source>
        <dbReference type="ARBA" id="ARBA00022692"/>
    </source>
</evidence>
<evidence type="ECO:0000313" key="7">
    <source>
        <dbReference type="EMBL" id="MBA8795893.1"/>
    </source>
</evidence>
<protein>
    <submittedName>
        <fullName evidence="7">Putative membrane protein YhhN</fullName>
    </submittedName>
</protein>
<reference evidence="7 8" key="1">
    <citation type="submission" date="2020-07" db="EMBL/GenBank/DDBJ databases">
        <title>Sequencing the genomes of 1000 actinobacteria strains.</title>
        <authorList>
            <person name="Klenk H.-P."/>
        </authorList>
    </citation>
    <scope>NUCLEOTIDE SEQUENCE [LARGE SCALE GENOMIC DNA]</scope>
    <source>
        <strain evidence="7 8">DSM 100723</strain>
    </source>
</reference>
<feature type="transmembrane region" description="Helical" evidence="6">
    <location>
        <begin position="80"/>
        <end position="95"/>
    </location>
</feature>
<dbReference type="Proteomes" id="UP000523079">
    <property type="component" value="Unassembled WGS sequence"/>
</dbReference>
<accession>A0A7W3IV77</accession>
<dbReference type="Pfam" id="PF07947">
    <property type="entry name" value="YhhN"/>
    <property type="match status" value="1"/>
</dbReference>
<keyword evidence="8" id="KW-1185">Reference proteome</keyword>
<proteinExistence type="inferred from homology"/>
<dbReference type="AlphaFoldDB" id="A0A7W3IV77"/>
<gene>
    <name evidence="7" type="ORF">FHX74_003534</name>
</gene>
<dbReference type="GO" id="GO:0016787">
    <property type="term" value="F:hydrolase activity"/>
    <property type="evidence" value="ECO:0007669"/>
    <property type="project" value="TreeGrafter"/>
</dbReference>
<feature type="transmembrane region" description="Helical" evidence="6">
    <location>
        <begin position="214"/>
        <end position="232"/>
    </location>
</feature>
<evidence type="ECO:0000256" key="2">
    <source>
        <dbReference type="ARBA" id="ARBA00007375"/>
    </source>
</evidence>